<sequence length="111" mass="12943">MKTWKDRITVEQAISTNEMTLVLVKSKTCTVCEPVEQMVDRLIEKDADVEIGKVYMDEVPDLTGQWLIFSVPTLLLFVKGDEHKRVSRFIREEDIKDMLTYAKEQYKGDLE</sequence>
<dbReference type="InterPro" id="IPR036249">
    <property type="entry name" value="Thioredoxin-like_sf"/>
</dbReference>
<name>A0A840QT48_9BACI</name>
<protein>
    <submittedName>
        <fullName evidence="2">Thioredoxin-like negative regulator of GroEL</fullName>
    </submittedName>
</protein>
<dbReference type="Proteomes" id="UP000551878">
    <property type="component" value="Unassembled WGS sequence"/>
</dbReference>
<gene>
    <name evidence="2" type="ORF">HNQ41_002919</name>
</gene>
<comment type="caution">
    <text evidence="2">The sequence shown here is derived from an EMBL/GenBank/DDBJ whole genome shotgun (WGS) entry which is preliminary data.</text>
</comment>
<evidence type="ECO:0000259" key="1">
    <source>
        <dbReference type="Pfam" id="PF00085"/>
    </source>
</evidence>
<dbReference type="Pfam" id="PF00085">
    <property type="entry name" value="Thioredoxin"/>
    <property type="match status" value="1"/>
</dbReference>
<dbReference type="AlphaFoldDB" id="A0A840QT48"/>
<evidence type="ECO:0000313" key="2">
    <source>
        <dbReference type="EMBL" id="MBB5174702.1"/>
    </source>
</evidence>
<dbReference type="SUPFAM" id="SSF52833">
    <property type="entry name" value="Thioredoxin-like"/>
    <property type="match status" value="1"/>
</dbReference>
<dbReference type="InterPro" id="IPR013766">
    <property type="entry name" value="Thioredoxin_domain"/>
</dbReference>
<proteinExistence type="predicted"/>
<reference evidence="2 3" key="1">
    <citation type="submission" date="2020-08" db="EMBL/GenBank/DDBJ databases">
        <title>Genomic Encyclopedia of Type Strains, Phase IV (KMG-IV): sequencing the most valuable type-strain genomes for metagenomic binning, comparative biology and taxonomic classification.</title>
        <authorList>
            <person name="Goeker M."/>
        </authorList>
    </citation>
    <scope>NUCLEOTIDE SEQUENCE [LARGE SCALE GENOMIC DNA]</scope>
    <source>
        <strain evidence="2 3">DSM 24696</strain>
    </source>
</reference>
<organism evidence="2 3">
    <name type="scientific">Texcoconibacillus texcoconensis</name>
    <dbReference type="NCBI Taxonomy" id="1095777"/>
    <lineage>
        <taxon>Bacteria</taxon>
        <taxon>Bacillati</taxon>
        <taxon>Bacillota</taxon>
        <taxon>Bacilli</taxon>
        <taxon>Bacillales</taxon>
        <taxon>Bacillaceae</taxon>
        <taxon>Texcoconibacillus</taxon>
    </lineage>
</organism>
<dbReference type="EMBL" id="JACHHB010000015">
    <property type="protein sequence ID" value="MBB5174702.1"/>
    <property type="molecule type" value="Genomic_DNA"/>
</dbReference>
<dbReference type="RefSeq" id="WP_184665107.1">
    <property type="nucleotide sequence ID" value="NZ_JACHHB010000015.1"/>
</dbReference>
<dbReference type="Gene3D" id="3.40.30.10">
    <property type="entry name" value="Glutaredoxin"/>
    <property type="match status" value="1"/>
</dbReference>
<feature type="domain" description="Thioredoxin" evidence="1">
    <location>
        <begin position="11"/>
        <end position="99"/>
    </location>
</feature>
<dbReference type="CDD" id="cd02947">
    <property type="entry name" value="TRX_family"/>
    <property type="match status" value="1"/>
</dbReference>
<keyword evidence="3" id="KW-1185">Reference proteome</keyword>
<accession>A0A840QT48</accession>
<evidence type="ECO:0000313" key="3">
    <source>
        <dbReference type="Proteomes" id="UP000551878"/>
    </source>
</evidence>